<keyword evidence="2" id="KW-0547">Nucleotide-binding</keyword>
<sequence length="188" mass="20959">MGKGDMNIIKNSLPEGGFHIVKVSNVRKSYVLGSLEIPTLSDINLKTERGELLDIAQSGSEKSTLVNLIDCRNRITEGQVLVRGHDLNKIDQELALLWETEICFVFQTLNFVPRLTAFENVLLPTFANSRSNIAPTKHARELLEVMELRNRMHHKPGKLSGGQSQRVSIAPHINDPVIFLANEPTGKP</sequence>
<protein>
    <submittedName>
        <fullName evidence="2">ABC transporter, ATP-binding protein</fullName>
    </submittedName>
</protein>
<dbReference type="GO" id="GO:0016887">
    <property type="term" value="F:ATP hydrolysis activity"/>
    <property type="evidence" value="ECO:0007669"/>
    <property type="project" value="InterPro"/>
</dbReference>
<dbReference type="Gene3D" id="3.40.50.300">
    <property type="entry name" value="P-loop containing nucleotide triphosphate hydrolases"/>
    <property type="match status" value="1"/>
</dbReference>
<dbReference type="Pfam" id="PF00005">
    <property type="entry name" value="ABC_tran"/>
    <property type="match status" value="1"/>
</dbReference>
<dbReference type="GO" id="GO:0005524">
    <property type="term" value="F:ATP binding"/>
    <property type="evidence" value="ECO:0007669"/>
    <property type="project" value="UniProtKB-KW"/>
</dbReference>
<accession>A0A0E3LKI3</accession>
<proteinExistence type="predicted"/>
<evidence type="ECO:0000259" key="1">
    <source>
        <dbReference type="Pfam" id="PF00005"/>
    </source>
</evidence>
<dbReference type="PANTHER" id="PTHR24220:SF86">
    <property type="entry name" value="ABC TRANSPORTER ABCH.1"/>
    <property type="match status" value="1"/>
</dbReference>
<reference evidence="2 3" key="1">
    <citation type="submission" date="2014-07" db="EMBL/GenBank/DDBJ databases">
        <title>Methanogenic archaea and the global carbon cycle.</title>
        <authorList>
            <person name="Henriksen J.R."/>
            <person name="Luke J."/>
            <person name="Reinhart S."/>
            <person name="Benedict M.N."/>
            <person name="Youngblut N.D."/>
            <person name="Metcalf M.E."/>
            <person name="Whitaker R.J."/>
            <person name="Metcalf W.W."/>
        </authorList>
    </citation>
    <scope>NUCLEOTIDE SEQUENCE [LARGE SCALE GENOMIC DNA]</scope>
    <source>
        <strain evidence="2 3">Wiesmoor</strain>
    </source>
</reference>
<dbReference type="AlphaFoldDB" id="A0A0E3LKI3"/>
<dbReference type="InterPro" id="IPR015854">
    <property type="entry name" value="ABC_transpr_LolD-like"/>
</dbReference>
<dbReference type="GO" id="GO:0022857">
    <property type="term" value="F:transmembrane transporter activity"/>
    <property type="evidence" value="ECO:0007669"/>
    <property type="project" value="TreeGrafter"/>
</dbReference>
<dbReference type="InterPro" id="IPR003439">
    <property type="entry name" value="ABC_transporter-like_ATP-bd"/>
</dbReference>
<dbReference type="EMBL" id="CP009526">
    <property type="protein sequence ID" value="AKB49571.1"/>
    <property type="molecule type" value="Genomic_DNA"/>
</dbReference>
<dbReference type="InterPro" id="IPR027417">
    <property type="entry name" value="P-loop_NTPase"/>
</dbReference>
<dbReference type="PATRIC" id="fig|1434109.4.peg.383"/>
<gene>
    <name evidence="2" type="ORF">MSBRW_0318</name>
</gene>
<dbReference type="Proteomes" id="UP000033038">
    <property type="component" value="Chromosome"/>
</dbReference>
<evidence type="ECO:0000313" key="2">
    <source>
        <dbReference type="EMBL" id="AKB49571.1"/>
    </source>
</evidence>
<dbReference type="KEGG" id="mbw:MSBRW_0318"/>
<organism evidence="2 3">
    <name type="scientific">Methanosarcina barkeri str. Wiesmoor</name>
    <dbReference type="NCBI Taxonomy" id="1434109"/>
    <lineage>
        <taxon>Archaea</taxon>
        <taxon>Methanobacteriati</taxon>
        <taxon>Methanobacteriota</taxon>
        <taxon>Stenosarchaea group</taxon>
        <taxon>Methanomicrobia</taxon>
        <taxon>Methanosarcinales</taxon>
        <taxon>Methanosarcinaceae</taxon>
        <taxon>Methanosarcina</taxon>
    </lineage>
</organism>
<dbReference type="PANTHER" id="PTHR24220">
    <property type="entry name" value="IMPORT ATP-BINDING PROTEIN"/>
    <property type="match status" value="1"/>
</dbReference>
<dbReference type="HOGENOM" id="CLU_000604_1_22_2"/>
<keyword evidence="2" id="KW-0067">ATP-binding</keyword>
<evidence type="ECO:0000313" key="3">
    <source>
        <dbReference type="Proteomes" id="UP000033038"/>
    </source>
</evidence>
<dbReference type="GO" id="GO:0005886">
    <property type="term" value="C:plasma membrane"/>
    <property type="evidence" value="ECO:0007669"/>
    <property type="project" value="TreeGrafter"/>
</dbReference>
<feature type="domain" description="ABC transporter" evidence="1">
    <location>
        <begin position="40"/>
        <end position="185"/>
    </location>
</feature>
<name>A0A0E3LKI3_METBA</name>
<dbReference type="SUPFAM" id="SSF52540">
    <property type="entry name" value="P-loop containing nucleoside triphosphate hydrolases"/>
    <property type="match status" value="1"/>
</dbReference>